<protein>
    <submittedName>
        <fullName evidence="5">HxlR family transcriptional regulator</fullName>
    </submittedName>
</protein>
<dbReference type="PANTHER" id="PTHR33204:SF18">
    <property type="entry name" value="TRANSCRIPTIONAL REGULATORY PROTEIN"/>
    <property type="match status" value="1"/>
</dbReference>
<dbReference type="InterPro" id="IPR036527">
    <property type="entry name" value="SCP2_sterol-bd_dom_sf"/>
</dbReference>
<dbReference type="Gene3D" id="1.10.10.10">
    <property type="entry name" value="Winged helix-like DNA-binding domain superfamily/Winged helix DNA-binding domain"/>
    <property type="match status" value="1"/>
</dbReference>
<proteinExistence type="predicted"/>
<dbReference type="EMBL" id="BSST01000001">
    <property type="protein sequence ID" value="GLX79930.1"/>
    <property type="molecule type" value="Genomic_DNA"/>
</dbReference>
<gene>
    <name evidence="5" type="ORF">tinsulaeT_32700</name>
</gene>
<dbReference type="Proteomes" id="UP001157186">
    <property type="component" value="Unassembled WGS sequence"/>
</dbReference>
<dbReference type="InterPro" id="IPR036388">
    <property type="entry name" value="WH-like_DNA-bd_sf"/>
</dbReference>
<dbReference type="InterPro" id="IPR002577">
    <property type="entry name" value="HTH_HxlR"/>
</dbReference>
<evidence type="ECO:0000256" key="1">
    <source>
        <dbReference type="ARBA" id="ARBA00023015"/>
    </source>
</evidence>
<evidence type="ECO:0000259" key="4">
    <source>
        <dbReference type="PROSITE" id="PS51118"/>
    </source>
</evidence>
<dbReference type="RefSeq" id="WP_284245880.1">
    <property type="nucleotide sequence ID" value="NZ_BSST01000001.1"/>
</dbReference>
<comment type="caution">
    <text evidence="5">The sequence shown here is derived from an EMBL/GenBank/DDBJ whole genome shotgun (WGS) entry which is preliminary data.</text>
</comment>
<keyword evidence="6" id="KW-1185">Reference proteome</keyword>
<dbReference type="PROSITE" id="PS51118">
    <property type="entry name" value="HTH_HXLR"/>
    <property type="match status" value="1"/>
</dbReference>
<dbReference type="InterPro" id="IPR011991">
    <property type="entry name" value="ArsR-like_HTH"/>
</dbReference>
<dbReference type="PANTHER" id="PTHR33204">
    <property type="entry name" value="TRANSCRIPTIONAL REGULATOR, MARR FAMILY"/>
    <property type="match status" value="1"/>
</dbReference>
<evidence type="ECO:0000256" key="3">
    <source>
        <dbReference type="ARBA" id="ARBA00023163"/>
    </source>
</evidence>
<accession>A0ABQ6GZK8</accession>
<dbReference type="SUPFAM" id="SSF46785">
    <property type="entry name" value="Winged helix' DNA-binding domain"/>
    <property type="match status" value="1"/>
</dbReference>
<dbReference type="CDD" id="cd00090">
    <property type="entry name" value="HTH_ARSR"/>
    <property type="match status" value="1"/>
</dbReference>
<dbReference type="SUPFAM" id="SSF55718">
    <property type="entry name" value="SCP-like"/>
    <property type="match status" value="1"/>
</dbReference>
<name>A0ABQ6GZK8_9GAMM</name>
<dbReference type="InterPro" id="IPR003033">
    <property type="entry name" value="SCP2_sterol-bd_dom"/>
</dbReference>
<evidence type="ECO:0000313" key="6">
    <source>
        <dbReference type="Proteomes" id="UP001157186"/>
    </source>
</evidence>
<keyword evidence="1" id="KW-0805">Transcription regulation</keyword>
<evidence type="ECO:0000313" key="5">
    <source>
        <dbReference type="EMBL" id="GLX79930.1"/>
    </source>
</evidence>
<keyword evidence="2" id="KW-0238">DNA-binding</keyword>
<sequence>MKGYGQFCPIAKASEVLGERWTHLIIRELHMGSNSFNDLRKGMPLISPTLLSTRLKSLEHHGIVLRKEQQSHVSYHLSEAGHELMPVIMQMGAWGHKWVRSDLSEKDLDPSMLMWDIHRNIDTSVFKHPRTVIQFVFTNFTSKFRNFWLVISNDDVDVCLKDQGYDVDLVISTKLKTLAEIWMGDTTLMKEMRAGHLKASGNDYLRQNMINWLGTNYYADIKAAR</sequence>
<reference evidence="5 6" key="1">
    <citation type="submission" date="2023-03" db="EMBL/GenBank/DDBJ databases">
        <title>Draft genome sequence of Thalassotalea insulae KCTC 62186T.</title>
        <authorList>
            <person name="Sawabe T."/>
        </authorList>
    </citation>
    <scope>NUCLEOTIDE SEQUENCE [LARGE SCALE GENOMIC DNA]</scope>
    <source>
        <strain evidence="5 6">KCTC 62186</strain>
    </source>
</reference>
<dbReference type="Gene3D" id="3.30.1050.10">
    <property type="entry name" value="SCP2 sterol-binding domain"/>
    <property type="match status" value="1"/>
</dbReference>
<dbReference type="Pfam" id="PF01638">
    <property type="entry name" value="HxlR"/>
    <property type="match status" value="1"/>
</dbReference>
<dbReference type="InterPro" id="IPR036390">
    <property type="entry name" value="WH_DNA-bd_sf"/>
</dbReference>
<organism evidence="5 6">
    <name type="scientific">Thalassotalea insulae</name>
    <dbReference type="NCBI Taxonomy" id="2056778"/>
    <lineage>
        <taxon>Bacteria</taxon>
        <taxon>Pseudomonadati</taxon>
        <taxon>Pseudomonadota</taxon>
        <taxon>Gammaproteobacteria</taxon>
        <taxon>Alteromonadales</taxon>
        <taxon>Colwelliaceae</taxon>
        <taxon>Thalassotalea</taxon>
    </lineage>
</organism>
<dbReference type="Pfam" id="PF02036">
    <property type="entry name" value="SCP2"/>
    <property type="match status" value="1"/>
</dbReference>
<evidence type="ECO:0000256" key="2">
    <source>
        <dbReference type="ARBA" id="ARBA00023125"/>
    </source>
</evidence>
<feature type="domain" description="HTH hxlR-type" evidence="4">
    <location>
        <begin position="8"/>
        <end position="103"/>
    </location>
</feature>
<keyword evidence="3" id="KW-0804">Transcription</keyword>